<sequence length="681" mass="76356">MSKVLFPLALANLRKNYRLYGPFALAFVTSVALLYNFITLAFNPSLSSLRGGPSIVTVLALGMIILAITGAAIIWYANGFVFKQRTKEYGLYGILGLERRHLLSLMWIEITVFSGLSALVGIATGVLVNRLILALYQRIMDLSLELDTKFQPQYLWTCLTLILLLYLSLIVINSWRIFRLKPLQLVRESRRGEKKGRFTWISALVGLGLMGYGYYLALSIENALAAIMVFFLAVLLVTAGTYLLFQAGSITLLKFLKGRKSYYYKPENFISTSNLIFRMRKNGVGLATICLLSTMALVTLSAGISLFLGTESAINRFYPTDYSLSLNYSYQVPSVDASKTLEEQLSQFGQKYQLDLVDMDHTHYIQVMGKFHGHDFTGQEVHVDSETGMVKHDNPDKESATLNIISLADYNHLSGQNYQLSANQVLWFDNQASAADRKNQEIQVAGQNFQIQEHLTSNLLETKAPDFTMNFVDHRTLLVVSDLSAIQDKLAGTNFISRYTVYANSQASHDQQLASAEHLEDVLKTVHVDEGIPVNASFLVKAEIRDSYMQMIGSIFFIGIFLAAIFLLGLALTIYYKQISEGLEDADRFEILQKVGLTKQAIHKTIRKQITVVFFAPIILALCHLAGAYHMMSLILRLISAMRLEDILLPTIGTALAITLFYFLVFLITSRSYEKIVSSKS</sequence>
<dbReference type="PANTHER" id="PTHR46795">
    <property type="entry name" value="ABC TRANSPORTER PERMEASE-RELATED-RELATED"/>
    <property type="match status" value="1"/>
</dbReference>
<organism evidence="8 9">
    <name type="scientific">Abiotrophia defectiva ATCC 49176</name>
    <dbReference type="NCBI Taxonomy" id="592010"/>
    <lineage>
        <taxon>Bacteria</taxon>
        <taxon>Bacillati</taxon>
        <taxon>Bacillota</taxon>
        <taxon>Bacilli</taxon>
        <taxon>Lactobacillales</taxon>
        <taxon>Aerococcaceae</taxon>
        <taxon>Abiotrophia</taxon>
    </lineage>
</organism>
<comment type="subcellular location">
    <subcellularLocation>
        <location evidence="1 6">Cell membrane</location>
        <topology evidence="1 6">Multi-pass membrane protein</topology>
    </subcellularLocation>
</comment>
<comment type="similarity">
    <text evidence="6">Belongs to the ABC-4 integral membrane protein family.</text>
</comment>
<evidence type="ECO:0000259" key="7">
    <source>
        <dbReference type="Pfam" id="PF02687"/>
    </source>
</evidence>
<dbReference type="Pfam" id="PF02687">
    <property type="entry name" value="FtsX"/>
    <property type="match status" value="1"/>
</dbReference>
<dbReference type="GeneID" id="84817757"/>
<comment type="caution">
    <text evidence="8">The sequence shown here is derived from an EMBL/GenBank/DDBJ whole genome shotgun (WGS) entry which is preliminary data.</text>
</comment>
<feature type="transmembrane region" description="Helical" evidence="6">
    <location>
        <begin position="612"/>
        <end position="635"/>
    </location>
</feature>
<feature type="transmembrane region" description="Helical" evidence="6">
    <location>
        <begin position="223"/>
        <end position="245"/>
    </location>
</feature>
<keyword evidence="2 6" id="KW-1003">Cell membrane</keyword>
<keyword evidence="3 6" id="KW-0812">Transmembrane</keyword>
<dbReference type="PANTHER" id="PTHR46795:SF3">
    <property type="entry name" value="ABC TRANSPORTER PERMEASE"/>
    <property type="match status" value="1"/>
</dbReference>
<dbReference type="InterPro" id="IPR027022">
    <property type="entry name" value="ABC_permease_BceB-typ"/>
</dbReference>
<dbReference type="OrthoDB" id="1705903at2"/>
<evidence type="ECO:0000256" key="6">
    <source>
        <dbReference type="PIRNR" id="PIRNR018968"/>
    </source>
</evidence>
<dbReference type="GO" id="GO:0005886">
    <property type="term" value="C:plasma membrane"/>
    <property type="evidence" value="ECO:0007669"/>
    <property type="project" value="UniProtKB-SubCell"/>
</dbReference>
<feature type="transmembrane region" description="Helical" evidence="6">
    <location>
        <begin position="54"/>
        <end position="77"/>
    </location>
</feature>
<dbReference type="InterPro" id="IPR052536">
    <property type="entry name" value="ABC-4_Integral_Memb_Prot"/>
</dbReference>
<dbReference type="HOGENOM" id="CLU_022800_2_3_9"/>
<proteinExistence type="inferred from homology"/>
<gene>
    <name evidence="8" type="ORF">GCWU000182_001248</name>
</gene>
<feature type="transmembrane region" description="Helical" evidence="6">
    <location>
        <begin position="284"/>
        <end position="308"/>
    </location>
</feature>
<evidence type="ECO:0000256" key="4">
    <source>
        <dbReference type="ARBA" id="ARBA00022989"/>
    </source>
</evidence>
<evidence type="ECO:0000313" key="9">
    <source>
        <dbReference type="Proteomes" id="UP000019050"/>
    </source>
</evidence>
<reference evidence="8" key="1">
    <citation type="submission" date="2013-06" db="EMBL/GenBank/DDBJ databases">
        <authorList>
            <person name="Weinstock G."/>
            <person name="Sodergren E."/>
            <person name="Clifton S."/>
            <person name="Fulton L."/>
            <person name="Fulton B."/>
            <person name="Courtney L."/>
            <person name="Fronick C."/>
            <person name="Harrison M."/>
            <person name="Strong C."/>
            <person name="Farmer C."/>
            <person name="Delahaunty K."/>
            <person name="Markovic C."/>
            <person name="Hall O."/>
            <person name="Minx P."/>
            <person name="Tomlinson C."/>
            <person name="Mitreva M."/>
            <person name="Nelson J."/>
            <person name="Hou S."/>
            <person name="Wollam A."/>
            <person name="Pepin K.H."/>
            <person name="Johnson M."/>
            <person name="Bhonagiri V."/>
            <person name="Nash W.E."/>
            <person name="Warren W."/>
            <person name="Chinwalla A."/>
            <person name="Mardis E.R."/>
            <person name="Wilson R.K."/>
        </authorList>
    </citation>
    <scope>NUCLEOTIDE SEQUENCE [LARGE SCALE GENOMIC DNA]</scope>
    <source>
        <strain evidence="8">ATCC 49176</strain>
    </source>
</reference>
<dbReference type="RefSeq" id="WP_023391890.1">
    <property type="nucleotide sequence ID" value="NZ_KI535340.1"/>
</dbReference>
<feature type="transmembrane region" description="Helical" evidence="6">
    <location>
        <begin position="20"/>
        <end position="42"/>
    </location>
</feature>
<feature type="domain" description="ABC3 transporter permease C-terminal" evidence="7">
    <location>
        <begin position="63"/>
        <end position="182"/>
    </location>
</feature>
<feature type="transmembrane region" description="Helical" evidence="6">
    <location>
        <begin position="107"/>
        <end position="133"/>
    </location>
</feature>
<evidence type="ECO:0000256" key="3">
    <source>
        <dbReference type="ARBA" id="ARBA00022692"/>
    </source>
</evidence>
<keyword evidence="4 6" id="KW-1133">Transmembrane helix</keyword>
<dbReference type="AlphaFoldDB" id="W1Q220"/>
<dbReference type="eggNOG" id="COG0577">
    <property type="taxonomic scope" value="Bacteria"/>
</dbReference>
<dbReference type="PIRSF" id="PIRSF018968">
    <property type="entry name" value="ABC_permease_BceB"/>
    <property type="match status" value="1"/>
</dbReference>
<dbReference type="STRING" id="592010.GCWU000182_001248"/>
<protein>
    <submittedName>
        <fullName evidence="8">Efflux ABC transporter, permease protein</fullName>
    </submittedName>
</protein>
<evidence type="ECO:0000313" key="8">
    <source>
        <dbReference type="EMBL" id="ESK65087.1"/>
    </source>
</evidence>
<feature type="transmembrane region" description="Helical" evidence="6">
    <location>
        <begin position="198"/>
        <end position="217"/>
    </location>
</feature>
<accession>W1Q220</accession>
<evidence type="ECO:0000256" key="1">
    <source>
        <dbReference type="ARBA" id="ARBA00004651"/>
    </source>
</evidence>
<evidence type="ECO:0000256" key="5">
    <source>
        <dbReference type="ARBA" id="ARBA00023136"/>
    </source>
</evidence>
<keyword evidence="6" id="KW-0813">Transport</keyword>
<evidence type="ECO:0000256" key="2">
    <source>
        <dbReference type="ARBA" id="ARBA00022475"/>
    </source>
</evidence>
<feature type="transmembrane region" description="Helical" evidence="6">
    <location>
        <begin position="647"/>
        <end position="668"/>
    </location>
</feature>
<feature type="transmembrane region" description="Helical" evidence="6">
    <location>
        <begin position="153"/>
        <end position="178"/>
    </location>
</feature>
<keyword evidence="9" id="KW-1185">Reference proteome</keyword>
<dbReference type="InterPro" id="IPR003838">
    <property type="entry name" value="ABC3_permease_C"/>
</dbReference>
<name>W1Q220_ABIDE</name>
<keyword evidence="5 6" id="KW-0472">Membrane</keyword>
<feature type="transmembrane region" description="Helical" evidence="6">
    <location>
        <begin position="551"/>
        <end position="576"/>
    </location>
</feature>
<dbReference type="EMBL" id="ACIN03000013">
    <property type="protein sequence ID" value="ESK65087.1"/>
    <property type="molecule type" value="Genomic_DNA"/>
</dbReference>
<dbReference type="GO" id="GO:0055085">
    <property type="term" value="P:transmembrane transport"/>
    <property type="evidence" value="ECO:0007669"/>
    <property type="project" value="UniProtKB-UniRule"/>
</dbReference>
<dbReference type="Proteomes" id="UP000019050">
    <property type="component" value="Unassembled WGS sequence"/>
</dbReference>